<gene>
    <name evidence="2" type="ORF">SAMN05421736_104116</name>
</gene>
<keyword evidence="1" id="KW-1133">Transmembrane helix</keyword>
<proteinExistence type="predicted"/>
<keyword evidence="3" id="KW-1185">Reference proteome</keyword>
<evidence type="ECO:0000256" key="1">
    <source>
        <dbReference type="SAM" id="Phobius"/>
    </source>
</evidence>
<dbReference type="EMBL" id="FNPI01000004">
    <property type="protein sequence ID" value="SDY89566.1"/>
    <property type="molecule type" value="Genomic_DNA"/>
</dbReference>
<evidence type="ECO:0000313" key="3">
    <source>
        <dbReference type="Proteomes" id="UP000198935"/>
    </source>
</evidence>
<keyword evidence="1" id="KW-0472">Membrane</keyword>
<sequence length="50" mass="5741">MNRVKSYRLLAMLLFFAFVSLLARSIVYFIVAIIVALVIFYLLKKGKDGD</sequence>
<keyword evidence="1" id="KW-0812">Transmembrane</keyword>
<dbReference type="Proteomes" id="UP000198935">
    <property type="component" value="Unassembled WGS sequence"/>
</dbReference>
<dbReference type="AlphaFoldDB" id="A0A1H3NKW2"/>
<protein>
    <submittedName>
        <fullName evidence="2">Uncharacterized protein</fullName>
    </submittedName>
</protein>
<evidence type="ECO:0000313" key="2">
    <source>
        <dbReference type="EMBL" id="SDY89566.1"/>
    </source>
</evidence>
<name>A0A1H3NKW2_9BACI</name>
<reference evidence="3" key="1">
    <citation type="submission" date="2016-10" db="EMBL/GenBank/DDBJ databases">
        <authorList>
            <person name="Varghese N."/>
            <person name="Submissions S."/>
        </authorList>
    </citation>
    <scope>NUCLEOTIDE SEQUENCE [LARGE SCALE GENOMIC DNA]</scope>
    <source>
        <strain evidence="3">SP</strain>
    </source>
</reference>
<accession>A0A1H3NKW2</accession>
<feature type="transmembrane region" description="Helical" evidence="1">
    <location>
        <begin position="12"/>
        <end position="43"/>
    </location>
</feature>
<organism evidence="2 3">
    <name type="scientific">Evansella caseinilytica</name>
    <dbReference type="NCBI Taxonomy" id="1503961"/>
    <lineage>
        <taxon>Bacteria</taxon>
        <taxon>Bacillati</taxon>
        <taxon>Bacillota</taxon>
        <taxon>Bacilli</taxon>
        <taxon>Bacillales</taxon>
        <taxon>Bacillaceae</taxon>
        <taxon>Evansella</taxon>
    </lineage>
</organism>